<keyword evidence="2" id="KW-1185">Reference proteome</keyword>
<dbReference type="RefSeq" id="WP_252851189.1">
    <property type="nucleotide sequence ID" value="NZ_JAMXLR010000017.1"/>
</dbReference>
<accession>A0A9X2F777</accession>
<dbReference type="Proteomes" id="UP001155241">
    <property type="component" value="Unassembled WGS sequence"/>
</dbReference>
<proteinExistence type="predicted"/>
<gene>
    <name evidence="1" type="ORF">NG895_04155</name>
</gene>
<sequence length="169" mass="19274">MNIEDDNLKDAIERQKNSPDSLEQQQHLLSALLEAAVNAESDPGKRLKLAESVLISQQKLAHQAQKLGLDRKDLLAFDEARLLIGTYLKAIFGLVREVINENEYAWIVDSVQPRIFDMCLEDENLKSFMYRSDAAWSEACSKFTGEPRERLDAKLLIERGRGQKRLSNN</sequence>
<protein>
    <submittedName>
        <fullName evidence="1">Uncharacterized protein</fullName>
    </submittedName>
</protein>
<reference evidence="1" key="1">
    <citation type="submission" date="2022-06" db="EMBL/GenBank/DDBJ databases">
        <title>Aeoliella straminimaris, a novel planctomycete from sediments.</title>
        <authorList>
            <person name="Vitorino I.R."/>
            <person name="Lage O.M."/>
        </authorList>
    </citation>
    <scope>NUCLEOTIDE SEQUENCE</scope>
    <source>
        <strain evidence="1">ICT_H6.2</strain>
    </source>
</reference>
<dbReference type="AlphaFoldDB" id="A0A9X2F777"/>
<evidence type="ECO:0000313" key="1">
    <source>
        <dbReference type="EMBL" id="MCO6043089.1"/>
    </source>
</evidence>
<dbReference type="EMBL" id="JAMXLR010000017">
    <property type="protein sequence ID" value="MCO6043089.1"/>
    <property type="molecule type" value="Genomic_DNA"/>
</dbReference>
<comment type="caution">
    <text evidence="1">The sequence shown here is derived from an EMBL/GenBank/DDBJ whole genome shotgun (WGS) entry which is preliminary data.</text>
</comment>
<organism evidence="1 2">
    <name type="scientific">Aeoliella straminimaris</name>
    <dbReference type="NCBI Taxonomy" id="2954799"/>
    <lineage>
        <taxon>Bacteria</taxon>
        <taxon>Pseudomonadati</taxon>
        <taxon>Planctomycetota</taxon>
        <taxon>Planctomycetia</taxon>
        <taxon>Pirellulales</taxon>
        <taxon>Lacipirellulaceae</taxon>
        <taxon>Aeoliella</taxon>
    </lineage>
</organism>
<name>A0A9X2F777_9BACT</name>
<evidence type="ECO:0000313" key="2">
    <source>
        <dbReference type="Proteomes" id="UP001155241"/>
    </source>
</evidence>